<evidence type="ECO:0000256" key="2">
    <source>
        <dbReference type="ARBA" id="ARBA00010790"/>
    </source>
</evidence>
<keyword evidence="3 6" id="KW-0285">Flavoprotein</keyword>
<dbReference type="Proteomes" id="UP000236754">
    <property type="component" value="Unassembled WGS sequence"/>
</dbReference>
<dbReference type="GO" id="GO:0016614">
    <property type="term" value="F:oxidoreductase activity, acting on CH-OH group of donors"/>
    <property type="evidence" value="ECO:0007669"/>
    <property type="project" value="InterPro"/>
</dbReference>
<dbReference type="Gene3D" id="3.30.410.40">
    <property type="match status" value="1"/>
</dbReference>
<organism evidence="9 10">
    <name type="scientific">Actinacidiphila yanglinensis</name>
    <dbReference type="NCBI Taxonomy" id="310779"/>
    <lineage>
        <taxon>Bacteria</taxon>
        <taxon>Bacillati</taxon>
        <taxon>Actinomycetota</taxon>
        <taxon>Actinomycetes</taxon>
        <taxon>Kitasatosporales</taxon>
        <taxon>Streptomycetaceae</taxon>
        <taxon>Actinacidiphila</taxon>
    </lineage>
</organism>
<dbReference type="InterPro" id="IPR036188">
    <property type="entry name" value="FAD/NAD-bd_sf"/>
</dbReference>
<dbReference type="EMBL" id="FNVU01000025">
    <property type="protein sequence ID" value="SEG92137.1"/>
    <property type="molecule type" value="Genomic_DNA"/>
</dbReference>
<dbReference type="InterPro" id="IPR012132">
    <property type="entry name" value="GMC_OxRdtase"/>
</dbReference>
<evidence type="ECO:0000313" key="10">
    <source>
        <dbReference type="Proteomes" id="UP000236754"/>
    </source>
</evidence>
<protein>
    <submittedName>
        <fullName evidence="9">Choline dehydrogenase</fullName>
    </submittedName>
</protein>
<keyword evidence="10" id="KW-1185">Reference proteome</keyword>
<dbReference type="InterPro" id="IPR000172">
    <property type="entry name" value="GMC_OxRdtase_N"/>
</dbReference>
<evidence type="ECO:0000256" key="1">
    <source>
        <dbReference type="ARBA" id="ARBA00001974"/>
    </source>
</evidence>
<reference evidence="9 10" key="1">
    <citation type="submission" date="2016-10" db="EMBL/GenBank/DDBJ databases">
        <authorList>
            <person name="de Groot N.N."/>
        </authorList>
    </citation>
    <scope>NUCLEOTIDE SEQUENCE [LARGE SCALE GENOMIC DNA]</scope>
    <source>
        <strain evidence="9 10">CGMCC 4.2023</strain>
    </source>
</reference>
<dbReference type="Pfam" id="PF00732">
    <property type="entry name" value="GMC_oxred_N"/>
    <property type="match status" value="1"/>
</dbReference>
<evidence type="ECO:0000256" key="7">
    <source>
        <dbReference type="SAM" id="MobiDB-lite"/>
    </source>
</evidence>
<keyword evidence="4 5" id="KW-0274">FAD</keyword>
<feature type="domain" description="Glucose-methanol-choline oxidoreductase N-terminal" evidence="8">
    <location>
        <begin position="109"/>
        <end position="132"/>
    </location>
</feature>
<dbReference type="PANTHER" id="PTHR11552">
    <property type="entry name" value="GLUCOSE-METHANOL-CHOLINE GMC OXIDOREDUCTASE"/>
    <property type="match status" value="1"/>
</dbReference>
<dbReference type="AlphaFoldDB" id="A0A1H6E3J8"/>
<evidence type="ECO:0000259" key="8">
    <source>
        <dbReference type="PROSITE" id="PS00623"/>
    </source>
</evidence>
<dbReference type="PANTHER" id="PTHR11552:SF147">
    <property type="entry name" value="CHOLINE DEHYDROGENASE, MITOCHONDRIAL"/>
    <property type="match status" value="1"/>
</dbReference>
<sequence>MERRHAVSSPAAHPEQTAPPEQPGTYDIVLVGGGSAGCVLAARLTEDAGVRVLLLEAGTAAAGLPDAVAHPPAWPGLGKTAASWGDTTVPQQTGSPSAAPGPRIMLPRGRGLGGSSAINAMVFARGHRTGYAGWSERGAKGWAYDDLVPYFQRTETAASGAPGRGTQGPLLVAPAAEPNEVLLACLDGALETGQQRARDISGGLEEGFAPVDLNVVAGRRQSAADAYLTPALDRPNLSVVTGATAHRLLFEGERCVGVEYGVDGRTHTARSAREVVLTAGAIGSAQLLLRSGIGPAQELRAAGVEVRHDLPGVGRNLHDHPRVNLVHRTSRAVPPGRGNHGEIIGLLRSAPELDGPDLQIIFIDIPVPNPVAPVENGFTIGVSPMRPYSRGTLRITSADPYAPPVLDPGYFTDRRDVAAVLSGINAARAIARSSALAAWGAEEVAPGAGAADAGSLAAYARTAFTSYCHPVGTCALGEDDTCVVDSELRVRGLAGLRVADGSVIPSIPSNNTNATVYAIAERAADLLRASA</sequence>
<comment type="cofactor">
    <cofactor evidence="1 5">
        <name>FAD</name>
        <dbReference type="ChEBI" id="CHEBI:57692"/>
    </cofactor>
</comment>
<comment type="similarity">
    <text evidence="2 6">Belongs to the GMC oxidoreductase family.</text>
</comment>
<dbReference type="PIRSF" id="PIRSF000137">
    <property type="entry name" value="Alcohol_oxidase"/>
    <property type="match status" value="1"/>
</dbReference>
<proteinExistence type="inferred from homology"/>
<feature type="binding site" evidence="5">
    <location>
        <position position="501"/>
    </location>
    <ligand>
        <name>FAD</name>
        <dbReference type="ChEBI" id="CHEBI:57692"/>
    </ligand>
</feature>
<dbReference type="SUPFAM" id="SSF54373">
    <property type="entry name" value="FAD-linked reductases, C-terminal domain"/>
    <property type="match status" value="1"/>
</dbReference>
<evidence type="ECO:0000256" key="4">
    <source>
        <dbReference type="ARBA" id="ARBA00022827"/>
    </source>
</evidence>
<dbReference type="SUPFAM" id="SSF51905">
    <property type="entry name" value="FAD/NAD(P)-binding domain"/>
    <property type="match status" value="1"/>
</dbReference>
<evidence type="ECO:0000256" key="6">
    <source>
        <dbReference type="RuleBase" id="RU003968"/>
    </source>
</evidence>
<dbReference type="RefSeq" id="WP_103890258.1">
    <property type="nucleotide sequence ID" value="NZ_FNVU01000025.1"/>
</dbReference>
<dbReference type="PROSITE" id="PS00623">
    <property type="entry name" value="GMC_OXRED_1"/>
    <property type="match status" value="1"/>
</dbReference>
<dbReference type="Gene3D" id="3.50.50.60">
    <property type="entry name" value="FAD/NAD(P)-binding domain"/>
    <property type="match status" value="1"/>
</dbReference>
<dbReference type="OrthoDB" id="9785276at2"/>
<evidence type="ECO:0000256" key="3">
    <source>
        <dbReference type="ARBA" id="ARBA00022630"/>
    </source>
</evidence>
<dbReference type="Pfam" id="PF05199">
    <property type="entry name" value="GMC_oxred_C"/>
    <property type="match status" value="1"/>
</dbReference>
<dbReference type="InterPro" id="IPR007867">
    <property type="entry name" value="GMC_OxRtase_C"/>
</dbReference>
<feature type="binding site" evidence="5">
    <location>
        <begin position="119"/>
        <end position="122"/>
    </location>
    <ligand>
        <name>FAD</name>
        <dbReference type="ChEBI" id="CHEBI:57692"/>
    </ligand>
</feature>
<gene>
    <name evidence="9" type="ORF">SAMN05216223_12562</name>
</gene>
<feature type="region of interest" description="Disordered" evidence="7">
    <location>
        <begin position="1"/>
        <end position="24"/>
    </location>
</feature>
<feature type="binding site" evidence="5">
    <location>
        <position position="467"/>
    </location>
    <ligand>
        <name>substrate</name>
    </ligand>
</feature>
<accession>A0A1H6E3J8</accession>
<evidence type="ECO:0000313" key="9">
    <source>
        <dbReference type="EMBL" id="SEG92137.1"/>
    </source>
</evidence>
<dbReference type="GO" id="GO:0050660">
    <property type="term" value="F:flavin adenine dinucleotide binding"/>
    <property type="evidence" value="ECO:0007669"/>
    <property type="project" value="InterPro"/>
</dbReference>
<evidence type="ECO:0000256" key="5">
    <source>
        <dbReference type="PIRSR" id="PIRSR000137-2"/>
    </source>
</evidence>
<name>A0A1H6E3J8_9ACTN</name>